<comment type="caution">
    <text evidence="2">The sequence shown here is derived from an EMBL/GenBank/DDBJ whole genome shotgun (WGS) entry which is preliminary data.</text>
</comment>
<gene>
    <name evidence="2" type="ORF">ABCS64_05380</name>
</gene>
<keyword evidence="1" id="KW-0732">Signal</keyword>
<organism evidence="2 3">
    <name type="scientific">Dentiradicibacter hellwigii</name>
    <dbReference type="NCBI Taxonomy" id="3149053"/>
    <lineage>
        <taxon>Bacteria</taxon>
        <taxon>Pseudomonadati</taxon>
        <taxon>Pseudomonadota</taxon>
        <taxon>Betaproteobacteria</taxon>
        <taxon>Rhodocyclales</taxon>
        <taxon>Rhodocyclaceae</taxon>
        <taxon>Dentiradicibacter</taxon>
    </lineage>
</organism>
<name>A0ABV4UDQ7_9RHOO</name>
<evidence type="ECO:0000313" key="2">
    <source>
        <dbReference type="EMBL" id="MFA9949765.1"/>
    </source>
</evidence>
<dbReference type="RefSeq" id="WP_418890874.1">
    <property type="nucleotide sequence ID" value="NZ_JBEUWX010000002.1"/>
</dbReference>
<protein>
    <submittedName>
        <fullName evidence="2">Uncharacterized protein</fullName>
    </submittedName>
</protein>
<feature type="signal peptide" evidence="1">
    <location>
        <begin position="1"/>
        <end position="27"/>
    </location>
</feature>
<evidence type="ECO:0000313" key="3">
    <source>
        <dbReference type="Proteomes" id="UP001574673"/>
    </source>
</evidence>
<dbReference type="Proteomes" id="UP001574673">
    <property type="component" value="Unassembled WGS sequence"/>
</dbReference>
<evidence type="ECO:0000256" key="1">
    <source>
        <dbReference type="SAM" id="SignalP"/>
    </source>
</evidence>
<accession>A0ABV4UDQ7</accession>
<sequence>MKNHVIHNTARAAFIICSTLISLNINAGENTEHNSSRLKLVDEIDSILVDAGLCETKNLCSNKQLFFVSPARNGLGVITYSIKNPDILSKITQKCMEVFYSKNIGIIIENYEISKQEELKKWISTEVPFNEIEFKRRDK</sequence>
<reference evidence="3" key="1">
    <citation type="submission" date="2024-06" db="EMBL/GenBank/DDBJ databases">
        <title>Radixoralia hellwigii gen. nov., sp nov., isolated from a root canal in the human oral cavity.</title>
        <authorList>
            <person name="Bartsch S."/>
            <person name="Wittmer A."/>
            <person name="Schulz A.-K."/>
            <person name="Neumann-Schaal M."/>
            <person name="Wolf J."/>
            <person name="Gronow S."/>
            <person name="Tennert C."/>
            <person name="Haecker G."/>
            <person name="Cieplik F."/>
            <person name="Al-Ahmad A."/>
        </authorList>
    </citation>
    <scope>NUCLEOTIDE SEQUENCE [LARGE SCALE GENOMIC DNA]</scope>
    <source>
        <strain evidence="3">Wk13</strain>
    </source>
</reference>
<keyword evidence="3" id="KW-1185">Reference proteome</keyword>
<dbReference type="EMBL" id="JBEUWX010000002">
    <property type="protein sequence ID" value="MFA9949765.1"/>
    <property type="molecule type" value="Genomic_DNA"/>
</dbReference>
<feature type="chain" id="PRO_5047340991" evidence="1">
    <location>
        <begin position="28"/>
        <end position="139"/>
    </location>
</feature>
<proteinExistence type="predicted"/>